<keyword evidence="12" id="KW-1185">Reference proteome</keyword>
<evidence type="ECO:0000313" key="13">
    <source>
        <dbReference type="RefSeq" id="XP_033459933.1"/>
    </source>
</evidence>
<dbReference type="CDD" id="cd18793">
    <property type="entry name" value="SF2_C_SNF"/>
    <property type="match status" value="1"/>
</dbReference>
<dbReference type="OrthoDB" id="2020972at2759"/>
<dbReference type="InterPro" id="IPR001650">
    <property type="entry name" value="Helicase_C-like"/>
</dbReference>
<dbReference type="InterPro" id="IPR000330">
    <property type="entry name" value="SNF2_N"/>
</dbReference>
<feature type="compositionally biased region" description="Polar residues" evidence="9">
    <location>
        <begin position="715"/>
        <end position="726"/>
    </location>
</feature>
<dbReference type="PANTHER" id="PTHR45797">
    <property type="entry name" value="RAD54-LIKE"/>
    <property type="match status" value="1"/>
</dbReference>
<dbReference type="GO" id="GO:0005634">
    <property type="term" value="C:nucleus"/>
    <property type="evidence" value="ECO:0007669"/>
    <property type="project" value="UniProtKB-SubCell"/>
</dbReference>
<keyword evidence="7" id="KW-0238">DNA-binding</keyword>
<evidence type="ECO:0000256" key="4">
    <source>
        <dbReference type="ARBA" id="ARBA00022801"/>
    </source>
</evidence>
<dbReference type="InterPro" id="IPR014001">
    <property type="entry name" value="Helicase_ATP-bd"/>
</dbReference>
<keyword evidence="6" id="KW-0067">ATP-binding</keyword>
<dbReference type="RefSeq" id="XP_033459933.1">
    <property type="nucleotide sequence ID" value="XM_033602550.1"/>
</dbReference>
<comment type="subcellular location">
    <subcellularLocation>
        <location evidence="1">Nucleus</location>
    </subcellularLocation>
</comment>
<dbReference type="GO" id="GO:0004386">
    <property type="term" value="F:helicase activity"/>
    <property type="evidence" value="ECO:0007669"/>
    <property type="project" value="UniProtKB-KW"/>
</dbReference>
<dbReference type="PROSITE" id="PS51194">
    <property type="entry name" value="HELICASE_CTER"/>
    <property type="match status" value="1"/>
</dbReference>
<reference evidence="13" key="3">
    <citation type="submission" date="2025-08" db="UniProtKB">
        <authorList>
            <consortium name="RefSeq"/>
        </authorList>
    </citation>
    <scope>IDENTIFICATION</scope>
    <source>
        <strain evidence="13">CBS 342.82</strain>
    </source>
</reference>
<dbReference type="SUPFAM" id="SSF52540">
    <property type="entry name" value="P-loop containing nucleoside triphosphate hydrolases"/>
    <property type="match status" value="2"/>
</dbReference>
<evidence type="ECO:0000256" key="5">
    <source>
        <dbReference type="ARBA" id="ARBA00022806"/>
    </source>
</evidence>
<feature type="compositionally biased region" description="Low complexity" evidence="9">
    <location>
        <begin position="766"/>
        <end position="782"/>
    </location>
</feature>
<evidence type="ECO:0000259" key="11">
    <source>
        <dbReference type="PROSITE" id="PS51194"/>
    </source>
</evidence>
<proteinExistence type="inferred from homology"/>
<dbReference type="Proteomes" id="UP000504637">
    <property type="component" value="Unplaced"/>
</dbReference>
<dbReference type="Gene3D" id="3.40.50.10810">
    <property type="entry name" value="Tandem AAA-ATPase domain"/>
    <property type="match status" value="1"/>
</dbReference>
<evidence type="ECO:0000256" key="6">
    <source>
        <dbReference type="ARBA" id="ARBA00022840"/>
    </source>
</evidence>
<evidence type="ECO:0000256" key="1">
    <source>
        <dbReference type="ARBA" id="ARBA00004123"/>
    </source>
</evidence>
<dbReference type="InterPro" id="IPR027417">
    <property type="entry name" value="P-loop_NTPase"/>
</dbReference>
<evidence type="ECO:0000256" key="3">
    <source>
        <dbReference type="ARBA" id="ARBA00022741"/>
    </source>
</evidence>
<feature type="domain" description="Helicase C-terminal" evidence="11">
    <location>
        <begin position="434"/>
        <end position="589"/>
    </location>
</feature>
<keyword evidence="5" id="KW-0347">Helicase</keyword>
<keyword evidence="4" id="KW-0378">Hydrolase</keyword>
<reference evidence="13" key="1">
    <citation type="submission" date="2020-01" db="EMBL/GenBank/DDBJ databases">
        <authorList>
            <consortium name="DOE Joint Genome Institute"/>
            <person name="Haridas S."/>
            <person name="Albert R."/>
            <person name="Binder M."/>
            <person name="Bloem J."/>
            <person name="Labutti K."/>
            <person name="Salamov A."/>
            <person name="Andreopoulos B."/>
            <person name="Baker S.E."/>
            <person name="Barry K."/>
            <person name="Bills G."/>
            <person name="Bluhm B.H."/>
            <person name="Cannon C."/>
            <person name="Castanera R."/>
            <person name="Culley D.E."/>
            <person name="Daum C."/>
            <person name="Ezra D."/>
            <person name="Gonzalez J.B."/>
            <person name="Henrissat B."/>
            <person name="Kuo A."/>
            <person name="Liang C."/>
            <person name="Lipzen A."/>
            <person name="Lutzoni F."/>
            <person name="Magnuson J."/>
            <person name="Mondo S."/>
            <person name="Nolan M."/>
            <person name="Ohm R."/>
            <person name="Pangilinan J."/>
            <person name="Park H.-J."/>
            <person name="Ramirez L."/>
            <person name="Alfaro M."/>
            <person name="Sun H."/>
            <person name="Tritt A."/>
            <person name="Yoshinaga Y."/>
            <person name="Zwiers L.-H."/>
            <person name="Turgeon B.G."/>
            <person name="Goodwin S.B."/>
            <person name="Spatafora J.W."/>
            <person name="Crous P.W."/>
            <person name="Grigoriev I.V."/>
        </authorList>
    </citation>
    <scope>NUCLEOTIDE SEQUENCE</scope>
    <source>
        <strain evidence="13">CBS 342.82</strain>
    </source>
</reference>
<reference evidence="13" key="2">
    <citation type="submission" date="2020-04" db="EMBL/GenBank/DDBJ databases">
        <authorList>
            <consortium name="NCBI Genome Project"/>
        </authorList>
    </citation>
    <scope>NUCLEOTIDE SEQUENCE</scope>
    <source>
        <strain evidence="13">CBS 342.82</strain>
    </source>
</reference>
<evidence type="ECO:0000256" key="9">
    <source>
        <dbReference type="SAM" id="MobiDB-lite"/>
    </source>
</evidence>
<gene>
    <name evidence="13" type="ORF">K489DRAFT_357064</name>
</gene>
<dbReference type="Pfam" id="PF00176">
    <property type="entry name" value="SNF2-rel_dom"/>
    <property type="match status" value="1"/>
</dbReference>
<organism evidence="13">
    <name type="scientific">Dissoconium aciculare CBS 342.82</name>
    <dbReference type="NCBI Taxonomy" id="1314786"/>
    <lineage>
        <taxon>Eukaryota</taxon>
        <taxon>Fungi</taxon>
        <taxon>Dikarya</taxon>
        <taxon>Ascomycota</taxon>
        <taxon>Pezizomycotina</taxon>
        <taxon>Dothideomycetes</taxon>
        <taxon>Dothideomycetidae</taxon>
        <taxon>Mycosphaerellales</taxon>
        <taxon>Dissoconiaceae</taxon>
        <taxon>Dissoconium</taxon>
    </lineage>
</organism>
<evidence type="ECO:0000259" key="10">
    <source>
        <dbReference type="PROSITE" id="PS51192"/>
    </source>
</evidence>
<protein>
    <recommendedName>
        <fullName evidence="14">P-loop containing nucleoside triphosphate hydrolase protein</fullName>
    </recommendedName>
</protein>
<sequence length="795" mass="88275">MVNIAREDDEDPIFIPQGIAQRIKKHQIEGVRFMWRELTAGDGSEDDPNQGCMLAHTMGLGKTMQTICVLACLNYAALSDSPRISKQIPRSLKIRREERRQLRVLILCPPSLLQNWEREIQHWGPETFRSAWTVESRLSKHDNLRIMEDWHIRGGMLLVGYQMFTKLLGVSLRKDEGAPKRGAANIDAFEKFLLESPDVVVADEAHKLKNNKALISVAAARMKTPTRIALTGTPMSNDVPEIYALVSWVAPDYLGKSDEFAGYFTGPIKDGTYHDSTKAEVRKSMARLEVLRQRIEPKVSRMGIQVLKGSIPPKVEFVMTLTLSNAQRTAYVKYIDAVWSGAKDKDINQVTLFSWLSVLTLLTNHPRILKNKLFDVIEQAKSVKAKLAKENPASELINDATEARSLCALTRQTVEHITAGIDNDLAPDLSAKMMLLLKIMELSKQHDEQVLIFSQSLLTLDYVSELLRISNYTSGRIDGKVEIARRDSIIKDFQDGGLDAMVISTRAGGVGLNIQRASRVVLMDAGFNPSHEEQAIGRAYRLGQTKPVFVYRMVIGGTFETNMYDKQLFKTTLTSRIVDKRNPVRNTSRRANQWLYAPKDVAREDLSAEIGKDPKVLDVILADVTEGPGSMICTLKTMETLQEEAQDEPLTEAERLEAQAESARFFAGQQYRAAVPAVPFASTQVPPSYNVRAFSSTQPANPRSMAPAHSSIHNHVTHNRTSSSPASRHAAIPAARPQVSDPRPFPSSQPHPQRILRLNLANVNRGSNPGPTYGGPPSSTAPAPVPTHGLPLAPP</sequence>
<keyword evidence="8" id="KW-0539">Nucleus</keyword>
<dbReference type="SMART" id="SM00490">
    <property type="entry name" value="HELICc"/>
    <property type="match status" value="1"/>
</dbReference>
<dbReference type="PROSITE" id="PS51192">
    <property type="entry name" value="HELICASE_ATP_BIND_1"/>
    <property type="match status" value="1"/>
</dbReference>
<dbReference type="InterPro" id="IPR049730">
    <property type="entry name" value="SNF2/RAD54-like_C"/>
</dbReference>
<evidence type="ECO:0000256" key="8">
    <source>
        <dbReference type="ARBA" id="ARBA00023242"/>
    </source>
</evidence>
<dbReference type="GO" id="GO:0003677">
    <property type="term" value="F:DNA binding"/>
    <property type="evidence" value="ECO:0007669"/>
    <property type="project" value="UniProtKB-KW"/>
</dbReference>
<accession>A0A6J3M7S2</accession>
<evidence type="ECO:0000313" key="12">
    <source>
        <dbReference type="Proteomes" id="UP000504637"/>
    </source>
</evidence>
<dbReference type="SMART" id="SM00487">
    <property type="entry name" value="DEXDc"/>
    <property type="match status" value="1"/>
</dbReference>
<evidence type="ECO:0000256" key="7">
    <source>
        <dbReference type="ARBA" id="ARBA00023125"/>
    </source>
</evidence>
<dbReference type="InterPro" id="IPR038718">
    <property type="entry name" value="SNF2-like_sf"/>
</dbReference>
<comment type="similarity">
    <text evidence="2">Belongs to the SNF2/RAD54 helicase family.</text>
</comment>
<evidence type="ECO:0008006" key="14">
    <source>
        <dbReference type="Google" id="ProtNLM"/>
    </source>
</evidence>
<dbReference type="Pfam" id="PF00271">
    <property type="entry name" value="Helicase_C"/>
    <property type="match status" value="1"/>
</dbReference>
<dbReference type="Gene3D" id="3.40.50.300">
    <property type="entry name" value="P-loop containing nucleotide triphosphate hydrolases"/>
    <property type="match status" value="1"/>
</dbReference>
<name>A0A6J3M7S2_9PEZI</name>
<dbReference type="AlphaFoldDB" id="A0A6J3M7S2"/>
<keyword evidence="3" id="KW-0547">Nucleotide-binding</keyword>
<dbReference type="GeneID" id="54360350"/>
<dbReference type="PANTHER" id="PTHR45797:SF1">
    <property type="entry name" value="HELICASE ARIP4"/>
    <property type="match status" value="1"/>
</dbReference>
<dbReference type="InterPro" id="IPR044574">
    <property type="entry name" value="ARIP4-like"/>
</dbReference>
<feature type="domain" description="Helicase ATP-binding" evidence="10">
    <location>
        <begin position="43"/>
        <end position="252"/>
    </location>
</feature>
<dbReference type="GO" id="GO:0005524">
    <property type="term" value="F:ATP binding"/>
    <property type="evidence" value="ECO:0007669"/>
    <property type="project" value="UniProtKB-KW"/>
</dbReference>
<dbReference type="GO" id="GO:0016887">
    <property type="term" value="F:ATP hydrolysis activity"/>
    <property type="evidence" value="ECO:0007669"/>
    <property type="project" value="InterPro"/>
</dbReference>
<evidence type="ECO:0000256" key="2">
    <source>
        <dbReference type="ARBA" id="ARBA00007025"/>
    </source>
</evidence>
<feature type="region of interest" description="Disordered" evidence="9">
    <location>
        <begin position="715"/>
        <end position="795"/>
    </location>
</feature>